<accession>A0A2P8A8S4</accession>
<dbReference type="Gene3D" id="3.40.50.1820">
    <property type="entry name" value="alpha/beta hydrolase"/>
    <property type="match status" value="1"/>
</dbReference>
<gene>
    <name evidence="2" type="ORF">B9Z65_6495</name>
</gene>
<dbReference type="InterPro" id="IPR029058">
    <property type="entry name" value="AB_hydrolase_fold"/>
</dbReference>
<name>A0A2P8A8S4_9PEZI</name>
<dbReference type="AlphaFoldDB" id="A0A2P8A8S4"/>
<reference evidence="2 3" key="1">
    <citation type="submission" date="2017-05" db="EMBL/GenBank/DDBJ databases">
        <title>Draft genome sequence of Elsinoe australis.</title>
        <authorList>
            <person name="Cheng Q."/>
        </authorList>
    </citation>
    <scope>NUCLEOTIDE SEQUENCE [LARGE SCALE GENOMIC DNA]</scope>
    <source>
        <strain evidence="2 3">NL1</strain>
    </source>
</reference>
<feature type="domain" description="Carboxylesterase type B" evidence="1">
    <location>
        <begin position="15"/>
        <end position="218"/>
    </location>
</feature>
<dbReference type="SUPFAM" id="SSF53474">
    <property type="entry name" value="alpha/beta-Hydrolases"/>
    <property type="match status" value="1"/>
</dbReference>
<protein>
    <submittedName>
        <fullName evidence="2">Secreted lipase</fullName>
    </submittedName>
</protein>
<dbReference type="Pfam" id="PF00135">
    <property type="entry name" value="COesterase"/>
    <property type="match status" value="1"/>
</dbReference>
<dbReference type="PANTHER" id="PTHR43142:SF5">
    <property type="entry name" value="CARBOXYLIC ESTER HYDROLASE"/>
    <property type="match status" value="1"/>
</dbReference>
<sequence>MSSKHRYVHSHPKLGCIAGIRISEEVVHFRSVPYASIAQRFARSVVQSSLPAQKRENEGYYNAVDYSGCSVQASDSFETDVKWNQFPPEAKDRYQPQSEDCLRVTLTLPIQALQNHTGSIPFVVFIHGGALVTGSGDREYYDPLTFCTAALKSGRPLGFASINYRLGALGFMHSPEVEDLMPANNGFYDQLNAFEWLRTFLSGFGGDPNSITSIGQSA</sequence>
<dbReference type="Proteomes" id="UP000243723">
    <property type="component" value="Unassembled WGS sequence"/>
</dbReference>
<dbReference type="PANTHER" id="PTHR43142">
    <property type="entry name" value="CARBOXYLIC ESTER HYDROLASE"/>
    <property type="match status" value="1"/>
</dbReference>
<dbReference type="InterPro" id="IPR002018">
    <property type="entry name" value="CarbesteraseB"/>
</dbReference>
<organism evidence="2 3">
    <name type="scientific">Elsinoe australis</name>
    <dbReference type="NCBI Taxonomy" id="40998"/>
    <lineage>
        <taxon>Eukaryota</taxon>
        <taxon>Fungi</taxon>
        <taxon>Dikarya</taxon>
        <taxon>Ascomycota</taxon>
        <taxon>Pezizomycotina</taxon>
        <taxon>Dothideomycetes</taxon>
        <taxon>Dothideomycetidae</taxon>
        <taxon>Myriangiales</taxon>
        <taxon>Elsinoaceae</taxon>
        <taxon>Elsinoe</taxon>
    </lineage>
</organism>
<dbReference type="EMBL" id="NHZQ01000060">
    <property type="protein sequence ID" value="PSK56871.1"/>
    <property type="molecule type" value="Genomic_DNA"/>
</dbReference>
<dbReference type="STRING" id="40998.A0A2P8A8S4"/>
<dbReference type="OrthoDB" id="6846267at2759"/>
<comment type="caution">
    <text evidence="2">The sequence shown here is derived from an EMBL/GenBank/DDBJ whole genome shotgun (WGS) entry which is preliminary data.</text>
</comment>
<evidence type="ECO:0000313" key="3">
    <source>
        <dbReference type="Proteomes" id="UP000243723"/>
    </source>
</evidence>
<proteinExistence type="predicted"/>
<keyword evidence="3" id="KW-1185">Reference proteome</keyword>
<evidence type="ECO:0000259" key="1">
    <source>
        <dbReference type="Pfam" id="PF00135"/>
    </source>
</evidence>
<evidence type="ECO:0000313" key="2">
    <source>
        <dbReference type="EMBL" id="PSK56871.1"/>
    </source>
</evidence>